<dbReference type="EMBL" id="GG662299">
    <property type="protein sequence ID" value="EAS06248.3"/>
    <property type="molecule type" value="Genomic_DNA"/>
</dbReference>
<dbReference type="InterPro" id="IPR031488">
    <property type="entry name" value="Zn_ribbon_mio"/>
</dbReference>
<keyword evidence="1" id="KW-0853">WD repeat</keyword>
<evidence type="ECO:0000313" key="6">
    <source>
        <dbReference type="Proteomes" id="UP000009168"/>
    </source>
</evidence>
<dbReference type="InParanoid" id="I7MAW0"/>
<dbReference type="GO" id="GO:0034198">
    <property type="term" value="P:cellular response to amino acid starvation"/>
    <property type="evidence" value="ECO:0007669"/>
    <property type="project" value="TreeGrafter"/>
</dbReference>
<dbReference type="GeneID" id="7841517"/>
<gene>
    <name evidence="5" type="ORF">TTHERM_00327300</name>
</gene>
<dbReference type="PANTHER" id="PTHR16453">
    <property type="entry name" value="WD40 DOMAIN-CONTAINING PROTEIN MIO FAMILY MEMBER"/>
    <property type="match status" value="1"/>
</dbReference>
<keyword evidence="5" id="KW-0378">Hydrolase</keyword>
<dbReference type="ESTHER" id="tetts-q24er4">
    <property type="family name" value="AlphaBeta_hydrolase"/>
</dbReference>
<dbReference type="InterPro" id="IPR049092">
    <property type="entry name" value="MIOS_a-sol"/>
</dbReference>
<protein>
    <submittedName>
        <fullName evidence="5">Alpha/beta fold hydrolase</fullName>
    </submittedName>
</protein>
<dbReference type="AlphaFoldDB" id="I7MAW0"/>
<reference evidence="6" key="1">
    <citation type="journal article" date="2006" name="PLoS Biol.">
        <title>Macronuclear genome sequence of the ciliate Tetrahymena thermophila, a model eukaryote.</title>
        <authorList>
            <person name="Eisen J.A."/>
            <person name="Coyne R.S."/>
            <person name="Wu M."/>
            <person name="Wu D."/>
            <person name="Thiagarajan M."/>
            <person name="Wortman J.R."/>
            <person name="Badger J.H."/>
            <person name="Ren Q."/>
            <person name="Amedeo P."/>
            <person name="Jones K.M."/>
            <person name="Tallon L.J."/>
            <person name="Delcher A.L."/>
            <person name="Salzberg S.L."/>
            <person name="Silva J.C."/>
            <person name="Haas B.J."/>
            <person name="Majoros W.H."/>
            <person name="Farzad M."/>
            <person name="Carlton J.M."/>
            <person name="Smith R.K. Jr."/>
            <person name="Garg J."/>
            <person name="Pearlman R.E."/>
            <person name="Karrer K.M."/>
            <person name="Sun L."/>
            <person name="Manning G."/>
            <person name="Elde N.C."/>
            <person name="Turkewitz A.P."/>
            <person name="Asai D.J."/>
            <person name="Wilkes D.E."/>
            <person name="Wang Y."/>
            <person name="Cai H."/>
            <person name="Collins K."/>
            <person name="Stewart B.A."/>
            <person name="Lee S.R."/>
            <person name="Wilamowska K."/>
            <person name="Weinberg Z."/>
            <person name="Ruzzo W.L."/>
            <person name="Wloga D."/>
            <person name="Gaertig J."/>
            <person name="Frankel J."/>
            <person name="Tsao C.-C."/>
            <person name="Gorovsky M.A."/>
            <person name="Keeling P.J."/>
            <person name="Waller R.F."/>
            <person name="Patron N.J."/>
            <person name="Cherry J.M."/>
            <person name="Stover N.A."/>
            <person name="Krieger C.J."/>
            <person name="del Toro C."/>
            <person name="Ryder H.F."/>
            <person name="Williamson S.C."/>
            <person name="Barbeau R.A."/>
            <person name="Hamilton E.P."/>
            <person name="Orias E."/>
        </authorList>
    </citation>
    <scope>NUCLEOTIDE SEQUENCE [LARGE SCALE GENOMIC DNA]</scope>
    <source>
        <strain evidence="6">SB210</strain>
    </source>
</reference>
<organism evidence="5 6">
    <name type="scientific">Tetrahymena thermophila (strain SB210)</name>
    <dbReference type="NCBI Taxonomy" id="312017"/>
    <lineage>
        <taxon>Eukaryota</taxon>
        <taxon>Sar</taxon>
        <taxon>Alveolata</taxon>
        <taxon>Ciliophora</taxon>
        <taxon>Intramacronucleata</taxon>
        <taxon>Oligohymenophorea</taxon>
        <taxon>Hymenostomatida</taxon>
        <taxon>Tetrahymenina</taxon>
        <taxon>Tetrahymenidae</taxon>
        <taxon>Tetrahymena</taxon>
    </lineage>
</organism>
<dbReference type="CDD" id="cd16691">
    <property type="entry name" value="mRING-H2-C3H3C2_Mio"/>
    <property type="match status" value="1"/>
</dbReference>
<evidence type="ECO:0000256" key="1">
    <source>
        <dbReference type="ARBA" id="ARBA00022574"/>
    </source>
</evidence>
<dbReference type="GO" id="GO:1904263">
    <property type="term" value="P:positive regulation of TORC1 signaling"/>
    <property type="evidence" value="ECO:0007669"/>
    <property type="project" value="TreeGrafter"/>
</dbReference>
<accession>I7MAW0</accession>
<evidence type="ECO:0000256" key="2">
    <source>
        <dbReference type="ARBA" id="ARBA00022737"/>
    </source>
</evidence>
<evidence type="ECO:0000259" key="3">
    <source>
        <dbReference type="Pfam" id="PF17034"/>
    </source>
</evidence>
<dbReference type="Pfam" id="PF17034">
    <property type="entry name" value="zinc_ribbon_16"/>
    <property type="match status" value="1"/>
</dbReference>
<dbReference type="InterPro" id="IPR037593">
    <property type="entry name" value="MIOS/Sea4"/>
</dbReference>
<keyword evidence="2" id="KW-0677">Repeat</keyword>
<dbReference type="Pfam" id="PF21719">
    <property type="entry name" value="MIOS_a-sol"/>
    <property type="match status" value="1"/>
</dbReference>
<dbReference type="STRING" id="312017.I7MAW0"/>
<sequence>MRSQVIVQQKFKDNNDSQNYKHMYISSIFENLDQNNEKYIGIKKILNQITEYEEQEILPILMEINPNVNYDRISEAEFIQLYLRLNLIPENFEKNQIPFTFAGNKHIAVCYKSFPESRDILDNQDELDIMKQLSDLGYGLDAAKNYRLMLMKNANQSWRKVSSDLWQWVQQLKDESSIQYQNSQPKQNQQNVVELNNILEQIQKTDQGINLNIKQFYHHRLYDFNNKQRQQCLKIFKWANLPLASQSDQGTQAFFQQIKQFDETNQHIRAATIASFHFEFDRALDSLNSALEDDPQLRMMKSVLLILKNIQISIQGDQYVKNRLESIYPSNSRDYTEQDMSQEDIKNAKNTNFKNQEIQSEFKNIINNDLRYTIVQNELNFISNLLKDIKFNNPYLTALARFLNNDDPQERVKEIIQQDGIEIFDKIAFALRFLDDDNIITYFTNLVQKAEQEGILECLILVGKDQKAIDIIQAFIDNTRDIQTAGLLSAHLNLHKYEPSETLQNWFKNYKALLNNMNLFEKRITLDKEFKNLKQLLCKTDSEQNKSSFKGSKIFLECKQCNNCLDNKTQLDNIIRRRSIRGYAALLQVLKPMIGVCPSCCVMLPVCCVCLLSCELVNPYIQFNRNRQQQNQMGGQIENLNLEEGIVWCQSCNHGGHYKHIIEWFQDFDVCPVSDCSCKCSVI</sequence>
<dbReference type="GO" id="GO:0005737">
    <property type="term" value="C:cytoplasm"/>
    <property type="evidence" value="ECO:0007669"/>
    <property type="project" value="TreeGrafter"/>
</dbReference>
<feature type="domain" description="GATOR2 complex protein MIO zinc-ribbon like" evidence="3">
    <location>
        <begin position="561"/>
        <end position="681"/>
    </location>
</feature>
<name>I7MAW0_TETTS</name>
<dbReference type="PANTHER" id="PTHR16453:SF9">
    <property type="entry name" value="GATOR COMPLEX PROTEIN MIOS"/>
    <property type="match status" value="1"/>
</dbReference>
<dbReference type="Proteomes" id="UP000009168">
    <property type="component" value="Unassembled WGS sequence"/>
</dbReference>
<feature type="domain" description="MIOS-like alpha-solenoid" evidence="4">
    <location>
        <begin position="145"/>
        <end position="297"/>
    </location>
</feature>
<dbReference type="OrthoDB" id="284727at2759"/>
<dbReference type="GO" id="GO:0016787">
    <property type="term" value="F:hydrolase activity"/>
    <property type="evidence" value="ECO:0007669"/>
    <property type="project" value="UniProtKB-KW"/>
</dbReference>
<evidence type="ECO:0000313" key="5">
    <source>
        <dbReference type="EMBL" id="EAS06248.3"/>
    </source>
</evidence>
<dbReference type="RefSeq" id="XP_001026493.3">
    <property type="nucleotide sequence ID" value="XM_001026493.3"/>
</dbReference>
<keyword evidence="6" id="KW-1185">Reference proteome</keyword>
<dbReference type="KEGG" id="tet:TTHERM_00327300"/>
<proteinExistence type="predicted"/>
<dbReference type="eggNOG" id="KOG1008">
    <property type="taxonomic scope" value="Eukaryota"/>
</dbReference>
<evidence type="ECO:0000259" key="4">
    <source>
        <dbReference type="Pfam" id="PF21719"/>
    </source>
</evidence>